<dbReference type="InterPro" id="IPR007353">
    <property type="entry name" value="DUF421"/>
</dbReference>
<dbReference type="PANTHER" id="PTHR34582:SF6">
    <property type="entry name" value="UPF0702 TRANSMEMBRANE PROTEIN YCAP"/>
    <property type="match status" value="1"/>
</dbReference>
<feature type="transmembrane region" description="Helical" evidence="7">
    <location>
        <begin position="12"/>
        <end position="32"/>
    </location>
</feature>
<evidence type="ECO:0000256" key="3">
    <source>
        <dbReference type="ARBA" id="ARBA00022475"/>
    </source>
</evidence>
<comment type="similarity">
    <text evidence="2">Belongs to the UPF0702 family.</text>
</comment>
<keyword evidence="6 7" id="KW-0472">Membrane</keyword>
<feature type="transmembrane region" description="Helical" evidence="7">
    <location>
        <begin position="44"/>
        <end position="61"/>
    </location>
</feature>
<keyword evidence="4 7" id="KW-0812">Transmembrane</keyword>
<sequence>MYDLLFDNWKGVFAVAIKSTFAFFFMVLILKLSGKRTLTKMNPFDSTVIYAYGSIVAAISIDKNVKILEGLIAMIALIFLQYLVTSWSKKHAAFRRMIRSKPSLLIFNGKYIESALRTERLCMLEMESILKSQGITQLSEVGAAVLEGNGQVTILPKTPDFENQKEQTLDLRA</sequence>
<dbReference type="Proteomes" id="UP001165489">
    <property type="component" value="Unassembled WGS sequence"/>
</dbReference>
<feature type="domain" description="YetF C-terminal" evidence="8">
    <location>
        <begin position="90"/>
        <end position="159"/>
    </location>
</feature>
<name>A0ABS9V2F5_9BACT</name>
<evidence type="ECO:0000256" key="6">
    <source>
        <dbReference type="ARBA" id="ARBA00023136"/>
    </source>
</evidence>
<dbReference type="RefSeq" id="WP_241348960.1">
    <property type="nucleotide sequence ID" value="NZ_JAKZGP010000041.1"/>
</dbReference>
<feature type="domain" description="YetF-like N-terminal transmembrane" evidence="9">
    <location>
        <begin position="14"/>
        <end position="84"/>
    </location>
</feature>
<evidence type="ECO:0000259" key="9">
    <source>
        <dbReference type="Pfam" id="PF20730"/>
    </source>
</evidence>
<proteinExistence type="inferred from homology"/>
<dbReference type="InterPro" id="IPR048454">
    <property type="entry name" value="YetF_N"/>
</dbReference>
<keyword evidence="3" id="KW-1003">Cell membrane</keyword>
<comment type="subcellular location">
    <subcellularLocation>
        <location evidence="1">Cell membrane</location>
        <topology evidence="1">Multi-pass membrane protein</topology>
    </subcellularLocation>
</comment>
<evidence type="ECO:0000259" key="8">
    <source>
        <dbReference type="Pfam" id="PF04239"/>
    </source>
</evidence>
<reference evidence="10" key="1">
    <citation type="submission" date="2022-03" db="EMBL/GenBank/DDBJ databases">
        <title>De novo assembled genomes of Belliella spp. (Cyclobacteriaceae) strains.</title>
        <authorList>
            <person name="Szabo A."/>
            <person name="Korponai K."/>
            <person name="Felfoldi T."/>
        </authorList>
    </citation>
    <scope>NUCLEOTIDE SEQUENCE</scope>
    <source>
        <strain evidence="10">DSM 111904</strain>
    </source>
</reference>
<evidence type="ECO:0000256" key="1">
    <source>
        <dbReference type="ARBA" id="ARBA00004651"/>
    </source>
</evidence>
<evidence type="ECO:0000256" key="7">
    <source>
        <dbReference type="SAM" id="Phobius"/>
    </source>
</evidence>
<dbReference type="InterPro" id="IPR023090">
    <property type="entry name" value="UPF0702_alpha/beta_dom_sf"/>
</dbReference>
<dbReference type="EMBL" id="JAKZGP010000041">
    <property type="protein sequence ID" value="MCH7410600.1"/>
    <property type="molecule type" value="Genomic_DNA"/>
</dbReference>
<comment type="caution">
    <text evidence="10">The sequence shown here is derived from an EMBL/GenBank/DDBJ whole genome shotgun (WGS) entry which is preliminary data.</text>
</comment>
<organism evidence="10 11">
    <name type="scientific">Belliella filtrata</name>
    <dbReference type="NCBI Taxonomy" id="2923435"/>
    <lineage>
        <taxon>Bacteria</taxon>
        <taxon>Pseudomonadati</taxon>
        <taxon>Bacteroidota</taxon>
        <taxon>Cytophagia</taxon>
        <taxon>Cytophagales</taxon>
        <taxon>Cyclobacteriaceae</taxon>
        <taxon>Belliella</taxon>
    </lineage>
</organism>
<evidence type="ECO:0000313" key="10">
    <source>
        <dbReference type="EMBL" id="MCH7410600.1"/>
    </source>
</evidence>
<evidence type="ECO:0000313" key="11">
    <source>
        <dbReference type="Proteomes" id="UP001165489"/>
    </source>
</evidence>
<dbReference type="Gene3D" id="3.30.240.20">
    <property type="entry name" value="bsu07140 like domains"/>
    <property type="match status" value="1"/>
</dbReference>
<dbReference type="Pfam" id="PF04239">
    <property type="entry name" value="DUF421"/>
    <property type="match status" value="1"/>
</dbReference>
<gene>
    <name evidence="10" type="ORF">MM239_14425</name>
</gene>
<keyword evidence="5 7" id="KW-1133">Transmembrane helix</keyword>
<dbReference type="PANTHER" id="PTHR34582">
    <property type="entry name" value="UPF0702 TRANSMEMBRANE PROTEIN YCAP"/>
    <property type="match status" value="1"/>
</dbReference>
<protein>
    <submittedName>
        <fullName evidence="10">DUF421 domain-containing protein</fullName>
    </submittedName>
</protein>
<evidence type="ECO:0000256" key="2">
    <source>
        <dbReference type="ARBA" id="ARBA00006448"/>
    </source>
</evidence>
<accession>A0ABS9V2F5</accession>
<evidence type="ECO:0000256" key="5">
    <source>
        <dbReference type="ARBA" id="ARBA00022989"/>
    </source>
</evidence>
<feature type="transmembrane region" description="Helical" evidence="7">
    <location>
        <begin position="67"/>
        <end position="87"/>
    </location>
</feature>
<dbReference type="Pfam" id="PF20730">
    <property type="entry name" value="YetF_N"/>
    <property type="match status" value="1"/>
</dbReference>
<keyword evidence="11" id="KW-1185">Reference proteome</keyword>
<evidence type="ECO:0000256" key="4">
    <source>
        <dbReference type="ARBA" id="ARBA00022692"/>
    </source>
</evidence>